<dbReference type="EMBL" id="CP012040">
    <property type="protein sequence ID" value="AKP51837.1"/>
    <property type="molecule type" value="Genomic_DNA"/>
</dbReference>
<accession>A0A0H4PU21</accession>
<dbReference type="SUPFAM" id="SSF109854">
    <property type="entry name" value="DinB/YfiT-like putative metalloenzymes"/>
    <property type="match status" value="1"/>
</dbReference>
<dbReference type="Gene3D" id="1.20.120.450">
    <property type="entry name" value="dinb family like domain"/>
    <property type="match status" value="1"/>
</dbReference>
<dbReference type="STRING" id="320787.CA2015_2422"/>
<dbReference type="GO" id="GO:0046872">
    <property type="term" value="F:metal ion binding"/>
    <property type="evidence" value="ECO:0007669"/>
    <property type="project" value="InterPro"/>
</dbReference>
<reference evidence="2 3" key="1">
    <citation type="submission" date="2015-07" db="EMBL/GenBank/DDBJ databases">
        <authorList>
            <person name="Kim K.M."/>
        </authorList>
    </citation>
    <scope>NUCLEOTIDE SEQUENCE [LARGE SCALE GENOMIC DNA]</scope>
    <source>
        <strain evidence="2 3">KCTC 12363</strain>
    </source>
</reference>
<evidence type="ECO:0000259" key="1">
    <source>
        <dbReference type="Pfam" id="PF11716"/>
    </source>
</evidence>
<evidence type="ECO:0000313" key="3">
    <source>
        <dbReference type="Proteomes" id="UP000036520"/>
    </source>
</evidence>
<dbReference type="KEGG" id="camu:CA2015_2422"/>
<evidence type="ECO:0000313" key="2">
    <source>
        <dbReference type="EMBL" id="AKP51837.1"/>
    </source>
</evidence>
<feature type="domain" description="Mycothiol-dependent maleylpyruvate isomerase metal-binding" evidence="1">
    <location>
        <begin position="28"/>
        <end position="167"/>
    </location>
</feature>
<dbReference type="Proteomes" id="UP000036520">
    <property type="component" value="Chromosome"/>
</dbReference>
<gene>
    <name evidence="2" type="ORF">CA2015_2422</name>
</gene>
<keyword evidence="3" id="KW-1185">Reference proteome</keyword>
<sequence length="287" mass="33401">MISCCVVMNFKKPGKIDVVNLLPELDKMLFELLEDLSPEDWDRLTIAPKWRVKDVAVHLLDGNLRTLSMLRDNYYGETPENVHSYKDLVGFLNELNAGWVNATRRLSPKVIIDLLKVSGKEYCGFLTTLNLDEKAEFSVAWAGENESRNWFHIAREYTEKWHHQQQIRLAVGSEKKLLEEKWYLPYLETSVSALPYHYRNVEAKNKDLIKFIFHGETEKSWYLYYDKGWELLASTNQMPICEVRIGDDYAWKIFTKGMPKEEAIARSKIIGNKELGVKIFDLVAVMA</sequence>
<dbReference type="AlphaFoldDB" id="A0A0H4PU21"/>
<dbReference type="Pfam" id="PF11716">
    <property type="entry name" value="MDMPI_N"/>
    <property type="match status" value="1"/>
</dbReference>
<proteinExistence type="predicted"/>
<dbReference type="InterPro" id="IPR034660">
    <property type="entry name" value="DinB/YfiT-like"/>
</dbReference>
<protein>
    <recommendedName>
        <fullName evidence="1">Mycothiol-dependent maleylpyruvate isomerase metal-binding domain-containing protein</fullName>
    </recommendedName>
</protein>
<organism evidence="2 3">
    <name type="scientific">Cyclobacterium amurskyense</name>
    <dbReference type="NCBI Taxonomy" id="320787"/>
    <lineage>
        <taxon>Bacteria</taxon>
        <taxon>Pseudomonadati</taxon>
        <taxon>Bacteroidota</taxon>
        <taxon>Cytophagia</taxon>
        <taxon>Cytophagales</taxon>
        <taxon>Cyclobacteriaceae</taxon>
        <taxon>Cyclobacterium</taxon>
    </lineage>
</organism>
<name>A0A0H4PU21_9BACT</name>
<dbReference type="PATRIC" id="fig|320787.5.peg.2656"/>
<dbReference type="InterPro" id="IPR024344">
    <property type="entry name" value="MDMPI_metal-binding"/>
</dbReference>